<feature type="non-terminal residue" evidence="1">
    <location>
        <position position="35"/>
    </location>
</feature>
<evidence type="ECO:0000313" key="2">
    <source>
        <dbReference type="Proteomes" id="UP000663193"/>
    </source>
</evidence>
<sequence>RIHSKNQKRSFALGIRHLMMYKPESTRQTPNQQPV</sequence>
<organism evidence="1 2">
    <name type="scientific">Phaeosphaeria nodorum (strain SN15 / ATCC MYA-4574 / FGSC 10173)</name>
    <name type="common">Glume blotch fungus</name>
    <name type="synonym">Parastagonospora nodorum</name>
    <dbReference type="NCBI Taxonomy" id="321614"/>
    <lineage>
        <taxon>Eukaryota</taxon>
        <taxon>Fungi</taxon>
        <taxon>Dikarya</taxon>
        <taxon>Ascomycota</taxon>
        <taxon>Pezizomycotina</taxon>
        <taxon>Dothideomycetes</taxon>
        <taxon>Pleosporomycetidae</taxon>
        <taxon>Pleosporales</taxon>
        <taxon>Pleosporineae</taxon>
        <taxon>Phaeosphaeriaceae</taxon>
        <taxon>Parastagonospora</taxon>
    </lineage>
</organism>
<reference evidence="2" key="1">
    <citation type="journal article" date="2021" name="BMC Genomics">
        <title>Chromosome-level genome assembly and manually-curated proteome of model necrotroph Parastagonospora nodorum Sn15 reveals a genome-wide trove of candidate effector homologs, and redundancy of virulence-related functions within an accessory chromosome.</title>
        <authorList>
            <person name="Bertazzoni S."/>
            <person name="Jones D.A.B."/>
            <person name="Phan H.T."/>
            <person name="Tan K.-C."/>
            <person name="Hane J.K."/>
        </authorList>
    </citation>
    <scope>NUCLEOTIDE SEQUENCE [LARGE SCALE GENOMIC DNA]</scope>
    <source>
        <strain evidence="2">SN15 / ATCC MYA-4574 / FGSC 10173)</strain>
    </source>
</reference>
<proteinExistence type="predicted"/>
<dbReference type="Proteomes" id="UP000663193">
    <property type="component" value="Chromosome 2"/>
</dbReference>
<accession>A0A7U2ESI6</accession>
<keyword evidence="2" id="KW-1185">Reference proteome</keyword>
<dbReference type="VEuPathDB" id="FungiDB:JI435_024010"/>
<dbReference type="EMBL" id="CP069024">
    <property type="protein sequence ID" value="QRC92261.1"/>
    <property type="molecule type" value="Genomic_DNA"/>
</dbReference>
<name>A0A7U2ESI6_PHANO</name>
<gene>
    <name evidence="1" type="ORF">JI435_024010</name>
</gene>
<evidence type="ECO:0000313" key="1">
    <source>
        <dbReference type="EMBL" id="QRC92261.1"/>
    </source>
</evidence>
<protein>
    <submittedName>
        <fullName evidence="1">Uncharacterized protein</fullName>
    </submittedName>
</protein>
<dbReference type="AlphaFoldDB" id="A0A7U2ESI6"/>